<proteinExistence type="inferred from homology"/>
<dbReference type="Gene3D" id="2.40.10.340">
    <property type="entry name" value="Rod shape-determining protein MreC, domain 1"/>
    <property type="match status" value="1"/>
</dbReference>
<organism evidence="7 8">
    <name type="scientific">Pseudocalidococcus azoricus BACA0444</name>
    <dbReference type="NCBI Taxonomy" id="2918990"/>
    <lineage>
        <taxon>Bacteria</taxon>
        <taxon>Bacillati</taxon>
        <taxon>Cyanobacteriota</taxon>
        <taxon>Cyanophyceae</taxon>
        <taxon>Acaryochloridales</taxon>
        <taxon>Thermosynechococcaceae</taxon>
        <taxon>Pseudocalidococcus</taxon>
        <taxon>Pseudocalidococcus azoricus</taxon>
    </lineage>
</organism>
<keyword evidence="5" id="KW-0812">Transmembrane</keyword>
<dbReference type="InterPro" id="IPR042175">
    <property type="entry name" value="Cell/Rod_MreC_2"/>
</dbReference>
<dbReference type="InterPro" id="IPR055342">
    <property type="entry name" value="MreC_beta-barrel_core"/>
</dbReference>
<dbReference type="NCBIfam" id="TIGR00219">
    <property type="entry name" value="mreC"/>
    <property type="match status" value="1"/>
</dbReference>
<dbReference type="PANTHER" id="PTHR34138:SF1">
    <property type="entry name" value="CELL SHAPE-DETERMINING PROTEIN MREC"/>
    <property type="match status" value="1"/>
</dbReference>
<evidence type="ECO:0000256" key="1">
    <source>
        <dbReference type="ARBA" id="ARBA00009369"/>
    </source>
</evidence>
<dbReference type="PANTHER" id="PTHR34138">
    <property type="entry name" value="CELL SHAPE-DETERMINING PROTEIN MREC"/>
    <property type="match status" value="1"/>
</dbReference>
<evidence type="ECO:0000256" key="2">
    <source>
        <dbReference type="ARBA" id="ARBA00013855"/>
    </source>
</evidence>
<keyword evidence="8" id="KW-1185">Reference proteome</keyword>
<dbReference type="NCBIfam" id="NF010527">
    <property type="entry name" value="PRK13922.6-2"/>
    <property type="match status" value="1"/>
</dbReference>
<dbReference type="InterPro" id="IPR042177">
    <property type="entry name" value="Cell/Rod_1"/>
</dbReference>
<dbReference type="AlphaFoldDB" id="A0AAE4JZT1"/>
<gene>
    <name evidence="7" type="primary">mreC</name>
    <name evidence="7" type="ORF">RIF25_10205</name>
</gene>
<comment type="caution">
    <text evidence="7">The sequence shown here is derived from an EMBL/GenBank/DDBJ whole genome shotgun (WGS) entry which is preliminary data.</text>
</comment>
<feature type="transmembrane region" description="Helical" evidence="5">
    <location>
        <begin position="7"/>
        <end position="28"/>
    </location>
</feature>
<dbReference type="EMBL" id="JAVMIP010000009">
    <property type="protein sequence ID" value="MDS3861177.1"/>
    <property type="molecule type" value="Genomic_DNA"/>
</dbReference>
<dbReference type="InterPro" id="IPR007221">
    <property type="entry name" value="MreC"/>
</dbReference>
<keyword evidence="3" id="KW-0133">Cell shape</keyword>
<dbReference type="GO" id="GO:0008360">
    <property type="term" value="P:regulation of cell shape"/>
    <property type="evidence" value="ECO:0007669"/>
    <property type="project" value="UniProtKB-KW"/>
</dbReference>
<protein>
    <recommendedName>
        <fullName evidence="2">Cell shape-determining protein MreC</fullName>
    </recommendedName>
    <alternativeName>
        <fullName evidence="4">Cell shape protein MreC</fullName>
    </alternativeName>
</protein>
<evidence type="ECO:0000256" key="5">
    <source>
        <dbReference type="SAM" id="Phobius"/>
    </source>
</evidence>
<accession>A0AAE4JZT1</accession>
<keyword evidence="5" id="KW-0472">Membrane</keyword>
<evidence type="ECO:0000259" key="6">
    <source>
        <dbReference type="Pfam" id="PF04085"/>
    </source>
</evidence>
<evidence type="ECO:0000313" key="8">
    <source>
        <dbReference type="Proteomes" id="UP001268256"/>
    </source>
</evidence>
<dbReference type="RefSeq" id="WP_322878426.1">
    <property type="nucleotide sequence ID" value="NZ_JAVMIP010000009.1"/>
</dbReference>
<dbReference type="GO" id="GO:0005886">
    <property type="term" value="C:plasma membrane"/>
    <property type="evidence" value="ECO:0007669"/>
    <property type="project" value="TreeGrafter"/>
</dbReference>
<dbReference type="Proteomes" id="UP001268256">
    <property type="component" value="Unassembled WGS sequence"/>
</dbReference>
<dbReference type="Pfam" id="PF04085">
    <property type="entry name" value="MreC"/>
    <property type="match status" value="1"/>
</dbReference>
<feature type="domain" description="Rod shape-determining protein MreC beta-barrel core" evidence="6">
    <location>
        <begin position="98"/>
        <end position="242"/>
    </location>
</feature>
<reference evidence="8" key="1">
    <citation type="submission" date="2023-07" db="EMBL/GenBank/DDBJ databases">
        <authorList>
            <person name="Luz R."/>
            <person name="Cordeiro R."/>
            <person name="Fonseca A."/>
            <person name="Goncalves V."/>
        </authorList>
    </citation>
    <scope>NUCLEOTIDE SEQUENCE [LARGE SCALE GENOMIC DNA]</scope>
    <source>
        <strain evidence="8">BACA0444</strain>
    </source>
</reference>
<keyword evidence="5" id="KW-1133">Transmembrane helix</keyword>
<sequence>MGAVVRWWTRFSSLLMLTGVTLGVAWIVRETNGAGIRELYRVVTLPIYGGANNTDQLIQARTWELEQRLAEVQSQNDQLRQLLNIPQVKQNKAVVARVIGRSADHWWQQVLLNQGSREGLAQGAVVLASGGVVGRITSITPNTSRILLLTDPSSRVGVVVGRTRQMGILRGQLGNKAVLEFFDKDPKVQPQDAVLTSELSSLFPAGLPVGVIESVDLSDPTRPHAIVQLAAPVDRLEWVQVMVNGQSSQTTLTPSP</sequence>
<comment type="similarity">
    <text evidence="1">Belongs to the MreC family.</text>
</comment>
<dbReference type="Gene3D" id="2.40.10.350">
    <property type="entry name" value="Rod shape-determining protein MreC, domain 2"/>
    <property type="match status" value="1"/>
</dbReference>
<evidence type="ECO:0000256" key="3">
    <source>
        <dbReference type="ARBA" id="ARBA00022960"/>
    </source>
</evidence>
<evidence type="ECO:0000256" key="4">
    <source>
        <dbReference type="ARBA" id="ARBA00032089"/>
    </source>
</evidence>
<name>A0AAE4JZT1_9CYAN</name>
<evidence type="ECO:0000313" key="7">
    <source>
        <dbReference type="EMBL" id="MDS3861177.1"/>
    </source>
</evidence>